<accession>A0ABQ4UKS5</accession>
<dbReference type="Proteomes" id="UP001055039">
    <property type="component" value="Unassembled WGS sequence"/>
</dbReference>
<proteinExistence type="predicted"/>
<reference evidence="1" key="2">
    <citation type="submission" date="2021-08" db="EMBL/GenBank/DDBJ databases">
        <authorList>
            <person name="Tani A."/>
            <person name="Ola A."/>
            <person name="Ogura Y."/>
            <person name="Katsura K."/>
            <person name="Hayashi T."/>
        </authorList>
    </citation>
    <scope>NUCLEOTIDE SEQUENCE</scope>
    <source>
        <strain evidence="1">NBRC 15686</strain>
    </source>
</reference>
<evidence type="ECO:0000313" key="2">
    <source>
        <dbReference type="Proteomes" id="UP001055039"/>
    </source>
</evidence>
<evidence type="ECO:0000313" key="1">
    <source>
        <dbReference type="EMBL" id="GJE67870.1"/>
    </source>
</evidence>
<name>A0ABQ4UKS5_9HYPH</name>
<reference evidence="1" key="1">
    <citation type="journal article" date="2021" name="Front. Microbiol.">
        <title>Comprehensive Comparative Genomics and Phenotyping of Methylobacterium Species.</title>
        <authorList>
            <person name="Alessa O."/>
            <person name="Ogura Y."/>
            <person name="Fujitani Y."/>
            <person name="Takami H."/>
            <person name="Hayashi T."/>
            <person name="Sahin N."/>
            <person name="Tani A."/>
        </authorList>
    </citation>
    <scope>NUCLEOTIDE SEQUENCE</scope>
    <source>
        <strain evidence="1">NBRC 15686</strain>
    </source>
</reference>
<protein>
    <submittedName>
        <fullName evidence="1">Uncharacterized protein</fullName>
    </submittedName>
</protein>
<gene>
    <name evidence="1" type="ORF">LNAOJCKE_5103</name>
</gene>
<sequence>MIERIYDGLRHARQSRDAGRVALAPPAPGSDAANAMVEVAMFHGFRQFEGTGTFRATADQIVALMTAAREQGREEVLRDIGLQRREQDS</sequence>
<comment type="caution">
    <text evidence="1">The sequence shown here is derived from an EMBL/GenBank/DDBJ whole genome shotgun (WGS) entry which is preliminary data.</text>
</comment>
<keyword evidence="2" id="KW-1185">Reference proteome</keyword>
<dbReference type="EMBL" id="BPRC01000035">
    <property type="protein sequence ID" value="GJE67870.1"/>
    <property type="molecule type" value="Genomic_DNA"/>
</dbReference>
<organism evidence="1 2">
    <name type="scientific">Methylorubrum aminovorans</name>
    <dbReference type="NCBI Taxonomy" id="269069"/>
    <lineage>
        <taxon>Bacteria</taxon>
        <taxon>Pseudomonadati</taxon>
        <taxon>Pseudomonadota</taxon>
        <taxon>Alphaproteobacteria</taxon>
        <taxon>Hyphomicrobiales</taxon>
        <taxon>Methylobacteriaceae</taxon>
        <taxon>Methylorubrum</taxon>
    </lineage>
</organism>